<keyword evidence="3" id="KW-1185">Reference proteome</keyword>
<keyword evidence="2" id="KW-0378">Hydrolase</keyword>
<protein>
    <submittedName>
        <fullName evidence="2">Alpha/beta hydrolase</fullName>
    </submittedName>
</protein>
<accession>A0ABT8N017</accession>
<dbReference type="PANTHER" id="PTHR11614">
    <property type="entry name" value="PHOSPHOLIPASE-RELATED"/>
    <property type="match status" value="1"/>
</dbReference>
<dbReference type="InterPro" id="IPR029058">
    <property type="entry name" value="AB_hydrolase_fold"/>
</dbReference>
<dbReference type="SUPFAM" id="SSF53474">
    <property type="entry name" value="alpha/beta-Hydrolases"/>
    <property type="match status" value="1"/>
</dbReference>
<dbReference type="EMBL" id="JAUJWV010000001">
    <property type="protein sequence ID" value="MDN7241210.1"/>
    <property type="molecule type" value="Genomic_DNA"/>
</dbReference>
<dbReference type="InterPro" id="IPR022742">
    <property type="entry name" value="Hydrolase_4"/>
</dbReference>
<sequence>MKVTRNFLEASDGHEIYYELYEAENPKGHVHLVHGMAEHIGRYEGFAQFLVSHGYTVSGHDQRGHGRTAERNGTLGFFGDDKGFDRVVEDVEEVIIAVQSQIGELPLVLFGHSMGSFVARRFMQLHSEDLSRVVLSGTGGNPGAAGKMGLVFAGAAAKRKGKTEVSPLLGKMTFGNFNKAFKKEESSFAWLSSDASEVAKYENDPWCGFPSTNQFYVDLFTGLGMIHKSAEVDKIRKDLPVLLISGAKDPVGGNGKGIFSSARQYTKAGLKDVTVFLAEEGRHELLNERDKHLHYQTIVGWLNKYD</sequence>
<dbReference type="InterPro" id="IPR051044">
    <property type="entry name" value="MAG_DAG_Lipase"/>
</dbReference>
<dbReference type="RefSeq" id="WP_301722969.1">
    <property type="nucleotide sequence ID" value="NZ_JAUJWV010000001.1"/>
</dbReference>
<evidence type="ECO:0000313" key="2">
    <source>
        <dbReference type="EMBL" id="MDN7241210.1"/>
    </source>
</evidence>
<dbReference type="GO" id="GO:0016787">
    <property type="term" value="F:hydrolase activity"/>
    <property type="evidence" value="ECO:0007669"/>
    <property type="project" value="UniProtKB-KW"/>
</dbReference>
<proteinExistence type="predicted"/>
<organism evidence="2 3">
    <name type="scientific">Planococcus shixiaomingii</name>
    <dbReference type="NCBI Taxonomy" id="3058393"/>
    <lineage>
        <taxon>Bacteria</taxon>
        <taxon>Bacillati</taxon>
        <taxon>Bacillota</taxon>
        <taxon>Bacilli</taxon>
        <taxon>Bacillales</taxon>
        <taxon>Caryophanaceae</taxon>
        <taxon>Planococcus</taxon>
    </lineage>
</organism>
<comment type="caution">
    <text evidence="2">The sequence shown here is derived from an EMBL/GenBank/DDBJ whole genome shotgun (WGS) entry which is preliminary data.</text>
</comment>
<evidence type="ECO:0000313" key="3">
    <source>
        <dbReference type="Proteomes" id="UP001172055"/>
    </source>
</evidence>
<evidence type="ECO:0000259" key="1">
    <source>
        <dbReference type="Pfam" id="PF12146"/>
    </source>
</evidence>
<feature type="domain" description="Serine aminopeptidase S33" evidence="1">
    <location>
        <begin position="25"/>
        <end position="290"/>
    </location>
</feature>
<dbReference type="Proteomes" id="UP001172055">
    <property type="component" value="Unassembled WGS sequence"/>
</dbReference>
<reference evidence="2 3" key="1">
    <citation type="submission" date="2023-06" db="EMBL/GenBank/DDBJ databases">
        <title>Novel species in genus Planococcus.</title>
        <authorList>
            <person name="Ning S."/>
        </authorList>
    </citation>
    <scope>NUCLEOTIDE SEQUENCE [LARGE SCALE GENOMIC DNA]</scope>
    <source>
        <strain evidence="2 3">N028</strain>
    </source>
</reference>
<gene>
    <name evidence="2" type="ORF">QWY14_05375</name>
</gene>
<name>A0ABT8N017_9BACL</name>
<dbReference type="Gene3D" id="3.40.50.1820">
    <property type="entry name" value="alpha/beta hydrolase"/>
    <property type="match status" value="1"/>
</dbReference>
<dbReference type="Pfam" id="PF12146">
    <property type="entry name" value="Hydrolase_4"/>
    <property type="match status" value="1"/>
</dbReference>